<gene>
    <name evidence="2" type="ORF">VTL71DRAFT_6690</name>
</gene>
<dbReference type="Pfam" id="PF20150">
    <property type="entry name" value="2EXR"/>
    <property type="match status" value="1"/>
</dbReference>
<reference evidence="2 3" key="1">
    <citation type="journal article" date="2024" name="Commun. Biol.">
        <title>Comparative genomic analysis of thermophilic fungi reveals convergent evolutionary adaptations and gene losses.</title>
        <authorList>
            <person name="Steindorff A.S."/>
            <person name="Aguilar-Pontes M.V."/>
            <person name="Robinson A.J."/>
            <person name="Andreopoulos B."/>
            <person name="LaButti K."/>
            <person name="Kuo A."/>
            <person name="Mondo S."/>
            <person name="Riley R."/>
            <person name="Otillar R."/>
            <person name="Haridas S."/>
            <person name="Lipzen A."/>
            <person name="Grimwood J."/>
            <person name="Schmutz J."/>
            <person name="Clum A."/>
            <person name="Reid I.D."/>
            <person name="Moisan M.C."/>
            <person name="Butler G."/>
            <person name="Nguyen T.T.M."/>
            <person name="Dewar K."/>
            <person name="Conant G."/>
            <person name="Drula E."/>
            <person name="Henrissat B."/>
            <person name="Hansel C."/>
            <person name="Singer S."/>
            <person name="Hutchinson M.I."/>
            <person name="de Vries R.P."/>
            <person name="Natvig D.O."/>
            <person name="Powell A.J."/>
            <person name="Tsang A."/>
            <person name="Grigoriev I.V."/>
        </authorList>
    </citation>
    <scope>NUCLEOTIDE SEQUENCE [LARGE SCALE GENOMIC DNA]</scope>
    <source>
        <strain evidence="2 3">CBS 494.80</strain>
    </source>
</reference>
<evidence type="ECO:0000313" key="2">
    <source>
        <dbReference type="EMBL" id="KAL2062424.1"/>
    </source>
</evidence>
<dbReference type="InterPro" id="IPR045518">
    <property type="entry name" value="2EXR"/>
</dbReference>
<proteinExistence type="predicted"/>
<evidence type="ECO:0000259" key="1">
    <source>
        <dbReference type="Pfam" id="PF20150"/>
    </source>
</evidence>
<protein>
    <recommendedName>
        <fullName evidence="1">2EXR domain-containing protein</fullName>
    </recommendedName>
</protein>
<dbReference type="PANTHER" id="PTHR35910:SF6">
    <property type="entry name" value="2EXR DOMAIN-CONTAINING PROTEIN"/>
    <property type="match status" value="1"/>
</dbReference>
<keyword evidence="3" id="KW-1185">Reference proteome</keyword>
<sequence>MSMNPATEPVGERGAFTLFGKLPIEVQYMIWEKSLPGSRIVYLEAEYIDLDWNSRAMSRKRFRILRDLDREFGHDEDDEDENHMPIMKNDERKLATSSPRYTRHSALNPFKFTSPSTQTLLPIILPLLLCCYASRQVVLRRYTKTFSTPFHPAETYFSFKHDTLYLDWGCMSEGKSADKEFTPEDFKPREAERVKNLMLNDGYDMQGPIEKLSPRFERNRYMRWLQRNVLPVFRSLDILGTMSKQHGDTDQELRDLTCMRGVWDVDGAIRLFSHDRAQQSHARYYRRFLKANSALGEHVRANAPLRLTRHRRLPRQTSRELRPSVTYLIPRVCGYGTILTQQRWNQLFQAKVRFDALKEGWNADVWLRYLGSGLRPIRVTVESHVTMRTLIDAFGVLLDVPESLRLNEAQWKRNMDRTLYELELERGQHVVRDLVVNNLEPPTQLTPGERRFDGIQFWCNCDVCISHLDFGDRVLAVTYNLF</sequence>
<feature type="domain" description="2EXR" evidence="1">
    <location>
        <begin position="16"/>
        <end position="164"/>
    </location>
</feature>
<dbReference type="Proteomes" id="UP001595075">
    <property type="component" value="Unassembled WGS sequence"/>
</dbReference>
<comment type="caution">
    <text evidence="2">The sequence shown here is derived from an EMBL/GenBank/DDBJ whole genome shotgun (WGS) entry which is preliminary data.</text>
</comment>
<dbReference type="EMBL" id="JAZHXI010000017">
    <property type="protein sequence ID" value="KAL2062424.1"/>
    <property type="molecule type" value="Genomic_DNA"/>
</dbReference>
<evidence type="ECO:0000313" key="3">
    <source>
        <dbReference type="Proteomes" id="UP001595075"/>
    </source>
</evidence>
<name>A0ABR4BXL7_9HELO</name>
<organism evidence="2 3">
    <name type="scientific">Oculimacula yallundae</name>
    <dbReference type="NCBI Taxonomy" id="86028"/>
    <lineage>
        <taxon>Eukaryota</taxon>
        <taxon>Fungi</taxon>
        <taxon>Dikarya</taxon>
        <taxon>Ascomycota</taxon>
        <taxon>Pezizomycotina</taxon>
        <taxon>Leotiomycetes</taxon>
        <taxon>Helotiales</taxon>
        <taxon>Ploettnerulaceae</taxon>
        <taxon>Oculimacula</taxon>
    </lineage>
</organism>
<dbReference type="PANTHER" id="PTHR35910">
    <property type="entry name" value="2EXR DOMAIN-CONTAINING PROTEIN"/>
    <property type="match status" value="1"/>
</dbReference>
<accession>A0ABR4BXL7</accession>